<protein>
    <submittedName>
        <fullName evidence="2">Nuclear transport factor 2 family protein</fullName>
    </submittedName>
</protein>
<dbReference type="InterPro" id="IPR032710">
    <property type="entry name" value="NTF2-like_dom_sf"/>
</dbReference>
<organism evidence="2 3">
    <name type="scientific">Stenotrophomonas mori</name>
    <dbReference type="NCBI Taxonomy" id="2871096"/>
    <lineage>
        <taxon>Bacteria</taxon>
        <taxon>Pseudomonadati</taxon>
        <taxon>Pseudomonadota</taxon>
        <taxon>Gammaproteobacteria</taxon>
        <taxon>Lysobacterales</taxon>
        <taxon>Lysobacteraceae</taxon>
        <taxon>Stenotrophomonas</taxon>
    </lineage>
</organism>
<dbReference type="RefSeq" id="WP_250062236.1">
    <property type="nucleotide sequence ID" value="NZ_JAIKTS010000001.1"/>
</dbReference>
<dbReference type="PROSITE" id="PS51257">
    <property type="entry name" value="PROKAR_LIPOPROTEIN"/>
    <property type="match status" value="1"/>
</dbReference>
<evidence type="ECO:0000313" key="2">
    <source>
        <dbReference type="EMBL" id="MCL7713875.1"/>
    </source>
</evidence>
<evidence type="ECO:0000313" key="3">
    <source>
        <dbReference type="Proteomes" id="UP001431235"/>
    </source>
</evidence>
<dbReference type="SUPFAM" id="SSF54427">
    <property type="entry name" value="NTF2-like"/>
    <property type="match status" value="1"/>
</dbReference>
<evidence type="ECO:0000256" key="1">
    <source>
        <dbReference type="SAM" id="SignalP"/>
    </source>
</evidence>
<dbReference type="EMBL" id="JAIKTS010000001">
    <property type="protein sequence ID" value="MCL7713875.1"/>
    <property type="molecule type" value="Genomic_DNA"/>
</dbReference>
<sequence length="145" mass="15646">MIRSMRALAGLVLLVLALGGCARQPPEQRLRETIAQMQAAVEQGRPKVFMAAVAGDFIGNDGLDHDGLGRLLRGQLLLNARVGARTGPLTVEMGEGATATVRFTVLLTGGDGGLLPERGRLQRVVSHWRENEGRWQLYSATWSDG</sequence>
<dbReference type="Proteomes" id="UP001431235">
    <property type="component" value="Unassembled WGS sequence"/>
</dbReference>
<feature type="chain" id="PRO_5046075692" evidence="1">
    <location>
        <begin position="23"/>
        <end position="145"/>
    </location>
</feature>
<accession>A0ABT0SEY2</accession>
<keyword evidence="3" id="KW-1185">Reference proteome</keyword>
<name>A0ABT0SEY2_9GAMM</name>
<reference evidence="2 3" key="1">
    <citation type="submission" date="2021-08" db="EMBL/GenBank/DDBJ databases">
        <title>Novel members of of the genus Stenotrophomonas from differernt environment.</title>
        <authorList>
            <person name="Deng Y."/>
        </authorList>
    </citation>
    <scope>NUCLEOTIDE SEQUENCE [LARGE SCALE GENOMIC DNA]</scope>
    <source>
        <strain evidence="2 3">CPCC 101365</strain>
    </source>
</reference>
<gene>
    <name evidence="2" type="ORF">K5L01_04250</name>
</gene>
<proteinExistence type="predicted"/>
<comment type="caution">
    <text evidence="2">The sequence shown here is derived from an EMBL/GenBank/DDBJ whole genome shotgun (WGS) entry which is preliminary data.</text>
</comment>
<keyword evidence="1" id="KW-0732">Signal</keyword>
<feature type="signal peptide" evidence="1">
    <location>
        <begin position="1"/>
        <end position="22"/>
    </location>
</feature>